<sequence>MEDDGGKQCEVMTVATVHCHVAADSSGVAGAACKWWHRLAIKLPMVMGQSMESSLPKAVFSWLFGLSKGFALGTIVFVISRFVVVVGMAVQRRGWFCPGNPSAIHVAATFAIIATHIGRRKLMAALSANMSYACIWVVVVWRPTPPDIFARDYATHDSCQFCTCISIMDTSSCNFVGLLFCDGFCGNFGAFDGETVKIVVAMVARVMLVEDMVVAMVAKMMLVVDMLVSTVAGGGGIKRWWLW</sequence>
<comment type="caution">
    <text evidence="2">The sequence shown here is derived from an EMBL/GenBank/DDBJ whole genome shotgun (WGS) entry which is preliminary data.</text>
</comment>
<accession>A0A5N5FVT7</accession>
<keyword evidence="1" id="KW-0472">Membrane</keyword>
<feature type="transmembrane region" description="Helical" evidence="1">
    <location>
        <begin position="122"/>
        <end position="141"/>
    </location>
</feature>
<reference evidence="2 3" key="3">
    <citation type="submission" date="2019-11" db="EMBL/GenBank/DDBJ databases">
        <title>A de novo genome assembly of a pear dwarfing rootstock.</title>
        <authorList>
            <person name="Wang F."/>
            <person name="Wang J."/>
            <person name="Li S."/>
            <person name="Zhang Y."/>
            <person name="Fang M."/>
            <person name="Ma L."/>
            <person name="Zhao Y."/>
            <person name="Jiang S."/>
        </authorList>
    </citation>
    <scope>NUCLEOTIDE SEQUENCE [LARGE SCALE GENOMIC DNA]</scope>
    <source>
        <strain evidence="2">S2</strain>
        <tissue evidence="2">Leaf</tissue>
    </source>
</reference>
<gene>
    <name evidence="2" type="ORF">D8674_006900</name>
</gene>
<organism evidence="2 3">
    <name type="scientific">Pyrus ussuriensis x Pyrus communis</name>
    <dbReference type="NCBI Taxonomy" id="2448454"/>
    <lineage>
        <taxon>Eukaryota</taxon>
        <taxon>Viridiplantae</taxon>
        <taxon>Streptophyta</taxon>
        <taxon>Embryophyta</taxon>
        <taxon>Tracheophyta</taxon>
        <taxon>Spermatophyta</taxon>
        <taxon>Magnoliopsida</taxon>
        <taxon>eudicotyledons</taxon>
        <taxon>Gunneridae</taxon>
        <taxon>Pentapetalae</taxon>
        <taxon>rosids</taxon>
        <taxon>fabids</taxon>
        <taxon>Rosales</taxon>
        <taxon>Rosaceae</taxon>
        <taxon>Amygdaloideae</taxon>
        <taxon>Maleae</taxon>
        <taxon>Pyrus</taxon>
    </lineage>
</organism>
<protein>
    <submittedName>
        <fullName evidence="2">Cation/H(+) antiporter 4-like</fullName>
    </submittedName>
</protein>
<reference evidence="2 3" key="1">
    <citation type="submission" date="2019-09" db="EMBL/GenBank/DDBJ databases">
        <authorList>
            <person name="Ou C."/>
        </authorList>
    </citation>
    <scope>NUCLEOTIDE SEQUENCE [LARGE SCALE GENOMIC DNA]</scope>
    <source>
        <strain evidence="2">S2</strain>
        <tissue evidence="2">Leaf</tissue>
    </source>
</reference>
<proteinExistence type="predicted"/>
<keyword evidence="1" id="KW-1133">Transmembrane helix</keyword>
<evidence type="ECO:0000313" key="3">
    <source>
        <dbReference type="Proteomes" id="UP000327157"/>
    </source>
</evidence>
<dbReference type="AlphaFoldDB" id="A0A5N5FVT7"/>
<dbReference type="Proteomes" id="UP000327157">
    <property type="component" value="Chromosome 11"/>
</dbReference>
<evidence type="ECO:0000256" key="1">
    <source>
        <dbReference type="SAM" id="Phobius"/>
    </source>
</evidence>
<feature type="transmembrane region" description="Helical" evidence="1">
    <location>
        <begin position="70"/>
        <end position="90"/>
    </location>
</feature>
<keyword evidence="3" id="KW-1185">Reference proteome</keyword>
<keyword evidence="1" id="KW-0812">Transmembrane</keyword>
<evidence type="ECO:0000313" key="2">
    <source>
        <dbReference type="EMBL" id="KAB2607183.1"/>
    </source>
</evidence>
<feature type="transmembrane region" description="Helical" evidence="1">
    <location>
        <begin position="212"/>
        <end position="237"/>
    </location>
</feature>
<reference evidence="3" key="2">
    <citation type="submission" date="2019-10" db="EMBL/GenBank/DDBJ databases">
        <title>A de novo genome assembly of a pear dwarfing rootstock.</title>
        <authorList>
            <person name="Wang F."/>
            <person name="Wang J."/>
            <person name="Li S."/>
            <person name="Zhang Y."/>
            <person name="Fang M."/>
            <person name="Ma L."/>
            <person name="Zhao Y."/>
            <person name="Jiang S."/>
        </authorList>
    </citation>
    <scope>NUCLEOTIDE SEQUENCE [LARGE SCALE GENOMIC DNA]</scope>
</reference>
<name>A0A5N5FVT7_9ROSA</name>
<dbReference type="EMBL" id="SMOL01000559">
    <property type="protein sequence ID" value="KAB2607183.1"/>
    <property type="molecule type" value="Genomic_DNA"/>
</dbReference>